<feature type="compositionally biased region" description="Pro residues" evidence="1">
    <location>
        <begin position="239"/>
        <end position="254"/>
    </location>
</feature>
<sequence>MWCAGSSQTGRHRAFQAHASCRTPPPRPPVAARPRFENRGHPDGTSIDQRPTGRSRRAFACGVADRPSSLASRVSILPGHSLALRAGPATSHGIRIIPELTHRARQRHRRSAIVRRCLTYGPVPPCLRASVVPLPAPSRSRLVTHLRPPRHSLALRAGPATSHGIRIIPELTHRARLRRRPRTSQDSSLTAQDFPAPCLRVSVPPWWPLPAPSRSRLVRRCLTYGPSSLASQVSRLMPGPVPACPSRLTPPPTTPESGPSGRPSPPHPSRSEHPSPSASSGSHAGRRSAVPPPTATRPAARSPD</sequence>
<gene>
    <name evidence="2" type="ORF">Mal4_02860</name>
</gene>
<feature type="region of interest" description="Disordered" evidence="1">
    <location>
        <begin position="232"/>
        <end position="304"/>
    </location>
</feature>
<feature type="compositionally biased region" description="Low complexity" evidence="1">
    <location>
        <begin position="274"/>
        <end position="289"/>
    </location>
</feature>
<dbReference type="AlphaFoldDB" id="A0A517Z0L6"/>
<reference evidence="2 3" key="1">
    <citation type="submission" date="2019-02" db="EMBL/GenBank/DDBJ databases">
        <title>Deep-cultivation of Planctomycetes and their phenomic and genomic characterization uncovers novel biology.</title>
        <authorList>
            <person name="Wiegand S."/>
            <person name="Jogler M."/>
            <person name="Boedeker C."/>
            <person name="Pinto D."/>
            <person name="Vollmers J."/>
            <person name="Rivas-Marin E."/>
            <person name="Kohn T."/>
            <person name="Peeters S.H."/>
            <person name="Heuer A."/>
            <person name="Rast P."/>
            <person name="Oberbeckmann S."/>
            <person name="Bunk B."/>
            <person name="Jeske O."/>
            <person name="Meyerdierks A."/>
            <person name="Storesund J.E."/>
            <person name="Kallscheuer N."/>
            <person name="Luecker S."/>
            <person name="Lage O.M."/>
            <person name="Pohl T."/>
            <person name="Merkel B.J."/>
            <person name="Hornburger P."/>
            <person name="Mueller R.-W."/>
            <person name="Bruemmer F."/>
            <person name="Labrenz M."/>
            <person name="Spormann A.M."/>
            <person name="Op den Camp H."/>
            <person name="Overmann J."/>
            <person name="Amann R."/>
            <person name="Jetten M.S.M."/>
            <person name="Mascher T."/>
            <person name="Medema M.H."/>
            <person name="Devos D.P."/>
            <person name="Kaster A.-K."/>
            <person name="Ovreas L."/>
            <person name="Rohde M."/>
            <person name="Galperin M.Y."/>
            <person name="Jogler C."/>
        </authorList>
    </citation>
    <scope>NUCLEOTIDE SEQUENCE [LARGE SCALE GENOMIC DNA]</scope>
    <source>
        <strain evidence="2 3">Mal4</strain>
    </source>
</reference>
<dbReference type="KEGG" id="mri:Mal4_02860"/>
<dbReference type="EMBL" id="CP036275">
    <property type="protein sequence ID" value="QDU36003.1"/>
    <property type="molecule type" value="Genomic_DNA"/>
</dbReference>
<dbReference type="Proteomes" id="UP000320496">
    <property type="component" value="Chromosome"/>
</dbReference>
<evidence type="ECO:0000313" key="3">
    <source>
        <dbReference type="Proteomes" id="UP000320496"/>
    </source>
</evidence>
<proteinExistence type="predicted"/>
<evidence type="ECO:0000313" key="2">
    <source>
        <dbReference type="EMBL" id="QDU36003.1"/>
    </source>
</evidence>
<protein>
    <submittedName>
        <fullName evidence="2">Uncharacterized protein</fullName>
    </submittedName>
</protein>
<evidence type="ECO:0000256" key="1">
    <source>
        <dbReference type="SAM" id="MobiDB-lite"/>
    </source>
</evidence>
<accession>A0A517Z0L6</accession>
<name>A0A517Z0L6_9PLAN</name>
<feature type="region of interest" description="Disordered" evidence="1">
    <location>
        <begin position="1"/>
        <end position="55"/>
    </location>
</feature>
<keyword evidence="3" id="KW-1185">Reference proteome</keyword>
<organism evidence="2 3">
    <name type="scientific">Maioricimonas rarisocia</name>
    <dbReference type="NCBI Taxonomy" id="2528026"/>
    <lineage>
        <taxon>Bacteria</taxon>
        <taxon>Pseudomonadati</taxon>
        <taxon>Planctomycetota</taxon>
        <taxon>Planctomycetia</taxon>
        <taxon>Planctomycetales</taxon>
        <taxon>Planctomycetaceae</taxon>
        <taxon>Maioricimonas</taxon>
    </lineage>
</organism>